<comment type="function">
    <text evidence="8">Toxic component of a toxin-antitoxin (TA) system. An RNase.</text>
</comment>
<evidence type="ECO:0000256" key="3">
    <source>
        <dbReference type="ARBA" id="ARBA00022722"/>
    </source>
</evidence>
<dbReference type="OrthoDB" id="9796690at2"/>
<dbReference type="CDD" id="cd18741">
    <property type="entry name" value="PIN_VapC4-5_FitB-like"/>
    <property type="match status" value="1"/>
</dbReference>
<dbReference type="InterPro" id="IPR050556">
    <property type="entry name" value="Type_II_TA_system_RNase"/>
</dbReference>
<evidence type="ECO:0000256" key="4">
    <source>
        <dbReference type="ARBA" id="ARBA00022723"/>
    </source>
</evidence>
<dbReference type="PANTHER" id="PTHR33653:SF1">
    <property type="entry name" value="RIBONUCLEASE VAPC2"/>
    <property type="match status" value="1"/>
</dbReference>
<comment type="similarity">
    <text evidence="7 8">Belongs to the PINc/VapC protein family.</text>
</comment>
<keyword evidence="3 8" id="KW-0540">Nuclease</keyword>
<organism evidence="10 11">
    <name type="scientific">Hydrogenivirga caldilitoris</name>
    <dbReference type="NCBI Taxonomy" id="246264"/>
    <lineage>
        <taxon>Bacteria</taxon>
        <taxon>Pseudomonadati</taxon>
        <taxon>Aquificota</taxon>
        <taxon>Aquificia</taxon>
        <taxon>Aquificales</taxon>
        <taxon>Aquificaceae</taxon>
        <taxon>Hydrogenivirga</taxon>
    </lineage>
</organism>
<keyword evidence="11" id="KW-1185">Reference proteome</keyword>
<evidence type="ECO:0000313" key="10">
    <source>
        <dbReference type="EMBL" id="RLJ70730.1"/>
    </source>
</evidence>
<dbReference type="RefSeq" id="WP_121010883.1">
    <property type="nucleotide sequence ID" value="NZ_RCCJ01000001.1"/>
</dbReference>
<dbReference type="Proteomes" id="UP000267841">
    <property type="component" value="Unassembled WGS sequence"/>
</dbReference>
<keyword evidence="4 8" id="KW-0479">Metal-binding</keyword>
<evidence type="ECO:0000256" key="7">
    <source>
        <dbReference type="ARBA" id="ARBA00038093"/>
    </source>
</evidence>
<dbReference type="EC" id="3.1.-.-" evidence="8"/>
<dbReference type="Pfam" id="PF01850">
    <property type="entry name" value="PIN"/>
    <property type="match status" value="1"/>
</dbReference>
<comment type="caution">
    <text evidence="10">The sequence shown here is derived from an EMBL/GenBank/DDBJ whole genome shotgun (WGS) entry which is preliminary data.</text>
</comment>
<evidence type="ECO:0000259" key="9">
    <source>
        <dbReference type="Pfam" id="PF01850"/>
    </source>
</evidence>
<comment type="cofactor">
    <cofactor evidence="1 8">
        <name>Mg(2+)</name>
        <dbReference type="ChEBI" id="CHEBI:18420"/>
    </cofactor>
</comment>
<gene>
    <name evidence="8" type="primary">vapC</name>
    <name evidence="10" type="ORF">BCF55_1012</name>
</gene>
<dbReference type="EMBL" id="RCCJ01000001">
    <property type="protein sequence ID" value="RLJ70730.1"/>
    <property type="molecule type" value="Genomic_DNA"/>
</dbReference>
<dbReference type="GO" id="GO:0004540">
    <property type="term" value="F:RNA nuclease activity"/>
    <property type="evidence" value="ECO:0007669"/>
    <property type="project" value="InterPro"/>
</dbReference>
<dbReference type="HAMAP" id="MF_00265">
    <property type="entry name" value="VapC_Nob1"/>
    <property type="match status" value="1"/>
</dbReference>
<keyword evidence="2 8" id="KW-1277">Toxin-antitoxin system</keyword>
<evidence type="ECO:0000256" key="5">
    <source>
        <dbReference type="ARBA" id="ARBA00022801"/>
    </source>
</evidence>
<feature type="binding site" evidence="8">
    <location>
        <position position="7"/>
    </location>
    <ligand>
        <name>Mg(2+)</name>
        <dbReference type="ChEBI" id="CHEBI:18420"/>
    </ligand>
</feature>
<dbReference type="GO" id="GO:0000287">
    <property type="term" value="F:magnesium ion binding"/>
    <property type="evidence" value="ECO:0007669"/>
    <property type="project" value="UniProtKB-UniRule"/>
</dbReference>
<keyword evidence="8" id="KW-0800">Toxin</keyword>
<reference evidence="10 11" key="1">
    <citation type="submission" date="2018-10" db="EMBL/GenBank/DDBJ databases">
        <title>Genomic Encyclopedia of Archaeal and Bacterial Type Strains, Phase II (KMG-II): from individual species to whole genera.</title>
        <authorList>
            <person name="Goeker M."/>
        </authorList>
    </citation>
    <scope>NUCLEOTIDE SEQUENCE [LARGE SCALE GENOMIC DNA]</scope>
    <source>
        <strain evidence="10 11">DSM 16510</strain>
    </source>
</reference>
<name>A0A497XRB2_9AQUI</name>
<dbReference type="InterPro" id="IPR022907">
    <property type="entry name" value="VapC_family"/>
</dbReference>
<proteinExistence type="inferred from homology"/>
<dbReference type="SUPFAM" id="SSF88723">
    <property type="entry name" value="PIN domain-like"/>
    <property type="match status" value="1"/>
</dbReference>
<dbReference type="InterPro" id="IPR029060">
    <property type="entry name" value="PIN-like_dom_sf"/>
</dbReference>
<feature type="domain" description="PIN" evidence="9">
    <location>
        <begin position="4"/>
        <end position="113"/>
    </location>
</feature>
<feature type="binding site" evidence="8">
    <location>
        <position position="95"/>
    </location>
    <ligand>
        <name>Mg(2+)</name>
        <dbReference type="ChEBI" id="CHEBI:18420"/>
    </ligand>
</feature>
<dbReference type="AlphaFoldDB" id="A0A497XRB2"/>
<evidence type="ECO:0000256" key="6">
    <source>
        <dbReference type="ARBA" id="ARBA00022842"/>
    </source>
</evidence>
<dbReference type="GO" id="GO:0016787">
    <property type="term" value="F:hydrolase activity"/>
    <property type="evidence" value="ECO:0007669"/>
    <property type="project" value="UniProtKB-KW"/>
</dbReference>
<dbReference type="PANTHER" id="PTHR33653">
    <property type="entry name" value="RIBONUCLEASE VAPC2"/>
    <property type="match status" value="1"/>
</dbReference>
<keyword evidence="5 8" id="KW-0378">Hydrolase</keyword>
<sequence>MAGYLIDTDVCVDFLRGADYARDLILKLFDNEEVYVSILTRYELLKGAFTKKHMSAVEDFLNSFETFFLNRDIVNVAAEFYRKYRKKGVTLADIDCLIMATAKVHELKIVTRNVKHYPEKALLSEFSLNLIK</sequence>
<evidence type="ECO:0000256" key="1">
    <source>
        <dbReference type="ARBA" id="ARBA00001946"/>
    </source>
</evidence>
<protein>
    <recommendedName>
        <fullName evidence="8">Ribonuclease VapC</fullName>
        <shortName evidence="8">RNase VapC</shortName>
        <ecNumber evidence="8">3.1.-.-</ecNumber>
    </recommendedName>
    <alternativeName>
        <fullName evidence="8">Toxin VapC</fullName>
    </alternativeName>
</protein>
<evidence type="ECO:0000256" key="8">
    <source>
        <dbReference type="HAMAP-Rule" id="MF_00265"/>
    </source>
</evidence>
<keyword evidence="6 8" id="KW-0460">Magnesium</keyword>
<dbReference type="InterPro" id="IPR002716">
    <property type="entry name" value="PIN_dom"/>
</dbReference>
<dbReference type="GO" id="GO:0090729">
    <property type="term" value="F:toxin activity"/>
    <property type="evidence" value="ECO:0007669"/>
    <property type="project" value="UniProtKB-KW"/>
</dbReference>
<evidence type="ECO:0000313" key="11">
    <source>
        <dbReference type="Proteomes" id="UP000267841"/>
    </source>
</evidence>
<accession>A0A497XRB2</accession>
<dbReference type="Gene3D" id="3.40.50.1010">
    <property type="entry name" value="5'-nuclease"/>
    <property type="match status" value="1"/>
</dbReference>
<evidence type="ECO:0000256" key="2">
    <source>
        <dbReference type="ARBA" id="ARBA00022649"/>
    </source>
</evidence>